<gene>
    <name evidence="3" type="ORF">DLM46_00950</name>
</gene>
<sequence>MHDAATWAIRPEYALFVADTQRAADVPSTYSMRRALPATGERRIRLGNSVVAVLPFHGVAVQRASELGAALGFVSVDRFARSFRAALADGSVSGIVIDIDSPGGGLQAIAELADEIYQARGGKPVAAVANSIAAGAAYWIASAASNVYITPGGEVGSIGVFATHQDYSKALENEGVKTTLISAGRYKTEGSPFAPLSPSARQHLQARVNDDYDRFARAVSRNRGVDVVRVRNGMGQGRILGAQAATDEMMVDGVATLDEVVSKLAQRVVPVRPKLFAIGLLCRPNAEAPF</sequence>
<dbReference type="RefSeq" id="WP_115098841.1">
    <property type="nucleotide sequence ID" value="NZ_QHKS01000001.1"/>
</dbReference>
<dbReference type="Gene3D" id="6.20.330.10">
    <property type="match status" value="1"/>
</dbReference>
<feature type="domain" description="Peptidase S49" evidence="2">
    <location>
        <begin position="121"/>
        <end position="267"/>
    </location>
</feature>
<comment type="caution">
    <text evidence="3">The sequence shown here is derived from an EMBL/GenBank/DDBJ whole genome shotgun (WGS) entry which is preliminary data.</text>
</comment>
<dbReference type="SUPFAM" id="SSF52096">
    <property type="entry name" value="ClpP/crotonase"/>
    <property type="match status" value="1"/>
</dbReference>
<dbReference type="EMBL" id="QHKS01000001">
    <property type="protein sequence ID" value="RDK04475.1"/>
    <property type="molecule type" value="Genomic_DNA"/>
</dbReference>
<dbReference type="CDD" id="cd07022">
    <property type="entry name" value="S49_Sppa_36K_type"/>
    <property type="match status" value="1"/>
</dbReference>
<dbReference type="GO" id="GO:0008233">
    <property type="term" value="F:peptidase activity"/>
    <property type="evidence" value="ECO:0007669"/>
    <property type="project" value="InterPro"/>
</dbReference>
<evidence type="ECO:0000256" key="1">
    <source>
        <dbReference type="ARBA" id="ARBA00008683"/>
    </source>
</evidence>
<dbReference type="InterPro" id="IPR033855">
    <property type="entry name" value="Protein_C"/>
</dbReference>
<organism evidence="3 4">
    <name type="scientific">Paraburkholderia lacunae</name>
    <dbReference type="NCBI Taxonomy" id="2211104"/>
    <lineage>
        <taxon>Bacteria</taxon>
        <taxon>Pseudomonadati</taxon>
        <taxon>Pseudomonadota</taxon>
        <taxon>Betaproteobacteria</taxon>
        <taxon>Burkholderiales</taxon>
        <taxon>Burkholderiaceae</taxon>
        <taxon>Paraburkholderia</taxon>
    </lineage>
</organism>
<dbReference type="InterPro" id="IPR029045">
    <property type="entry name" value="ClpP/crotonase-like_dom_sf"/>
</dbReference>
<name>A0A370NFZ1_9BURK</name>
<dbReference type="OrthoDB" id="6999246at2"/>
<accession>A0A370NFZ1</accession>
<comment type="similarity">
    <text evidence="1">Belongs to the peptidase S49 family.</text>
</comment>
<protein>
    <submittedName>
        <fullName evidence="3">Peptidase S49</fullName>
    </submittedName>
</protein>
<evidence type="ECO:0000313" key="4">
    <source>
        <dbReference type="Proteomes" id="UP000254875"/>
    </source>
</evidence>
<keyword evidence="4" id="KW-1185">Reference proteome</keyword>
<dbReference type="PANTHER" id="PTHR42987">
    <property type="entry name" value="PEPTIDASE S49"/>
    <property type="match status" value="1"/>
</dbReference>
<dbReference type="PANTHER" id="PTHR42987:SF4">
    <property type="entry name" value="PROTEASE SOHB-RELATED"/>
    <property type="match status" value="1"/>
</dbReference>
<dbReference type="Proteomes" id="UP000254875">
    <property type="component" value="Unassembled WGS sequence"/>
</dbReference>
<evidence type="ECO:0000259" key="2">
    <source>
        <dbReference type="Pfam" id="PF01343"/>
    </source>
</evidence>
<evidence type="ECO:0000313" key="3">
    <source>
        <dbReference type="EMBL" id="RDK04475.1"/>
    </source>
</evidence>
<dbReference type="Pfam" id="PF01343">
    <property type="entry name" value="Peptidase_S49"/>
    <property type="match status" value="1"/>
</dbReference>
<dbReference type="GO" id="GO:0006508">
    <property type="term" value="P:proteolysis"/>
    <property type="evidence" value="ECO:0007669"/>
    <property type="project" value="InterPro"/>
</dbReference>
<dbReference type="InterPro" id="IPR002142">
    <property type="entry name" value="Peptidase_S49"/>
</dbReference>
<dbReference type="AlphaFoldDB" id="A0A370NFZ1"/>
<proteinExistence type="inferred from homology"/>
<reference evidence="4" key="1">
    <citation type="submission" date="2018-05" db="EMBL/GenBank/DDBJ databases">
        <authorList>
            <person name="Feng T."/>
        </authorList>
    </citation>
    <scope>NUCLEOTIDE SEQUENCE [LARGE SCALE GENOMIC DNA]</scope>
    <source>
        <strain evidence="4">S27</strain>
    </source>
</reference>
<dbReference type="Gene3D" id="3.90.226.10">
    <property type="entry name" value="2-enoyl-CoA Hydratase, Chain A, domain 1"/>
    <property type="match status" value="1"/>
</dbReference>